<feature type="compositionally biased region" description="Low complexity" evidence="1">
    <location>
        <begin position="222"/>
        <end position="236"/>
    </location>
</feature>
<feature type="compositionally biased region" description="Low complexity" evidence="1">
    <location>
        <begin position="193"/>
        <end position="208"/>
    </location>
</feature>
<reference evidence="2" key="1">
    <citation type="journal article" date="2020" name="bioRxiv">
        <title>Comparative genomics of Chlamydomonas.</title>
        <authorList>
            <person name="Craig R.J."/>
            <person name="Hasan A.R."/>
            <person name="Ness R.W."/>
            <person name="Keightley P.D."/>
        </authorList>
    </citation>
    <scope>NUCLEOTIDE SEQUENCE</scope>
    <source>
        <strain evidence="2">CCAP 11/70</strain>
    </source>
</reference>
<feature type="compositionally biased region" description="Basic and acidic residues" evidence="1">
    <location>
        <begin position="1002"/>
        <end position="1011"/>
    </location>
</feature>
<feature type="compositionally biased region" description="Polar residues" evidence="1">
    <location>
        <begin position="19"/>
        <end position="30"/>
    </location>
</feature>
<protein>
    <submittedName>
        <fullName evidence="2">Uncharacterized protein</fullName>
    </submittedName>
</protein>
<dbReference type="PANTHER" id="PTHR37028:SF4">
    <property type="entry name" value="ALMS MOTIF DOMAIN-CONTAINING PROTEIN"/>
    <property type="match status" value="1"/>
</dbReference>
<feature type="region of interest" description="Disordered" evidence="1">
    <location>
        <begin position="112"/>
        <end position="430"/>
    </location>
</feature>
<feature type="compositionally biased region" description="Low complexity" evidence="1">
    <location>
        <begin position="512"/>
        <end position="526"/>
    </location>
</feature>
<feature type="region of interest" description="Disordered" evidence="1">
    <location>
        <begin position="720"/>
        <end position="761"/>
    </location>
</feature>
<comment type="caution">
    <text evidence="2">The sequence shown here is derived from an EMBL/GenBank/DDBJ whole genome shotgun (WGS) entry which is preliminary data.</text>
</comment>
<feature type="region of interest" description="Disordered" evidence="1">
    <location>
        <begin position="974"/>
        <end position="1011"/>
    </location>
</feature>
<dbReference type="AlphaFoldDB" id="A0A836C243"/>
<keyword evidence="3" id="KW-1185">Reference proteome</keyword>
<feature type="compositionally biased region" description="Basic and acidic residues" evidence="1">
    <location>
        <begin position="405"/>
        <end position="430"/>
    </location>
</feature>
<dbReference type="Proteomes" id="UP000612055">
    <property type="component" value="Unassembled WGS sequence"/>
</dbReference>
<organism evidence="2 3">
    <name type="scientific">Edaphochlamys debaryana</name>
    <dbReference type="NCBI Taxonomy" id="47281"/>
    <lineage>
        <taxon>Eukaryota</taxon>
        <taxon>Viridiplantae</taxon>
        <taxon>Chlorophyta</taxon>
        <taxon>core chlorophytes</taxon>
        <taxon>Chlorophyceae</taxon>
        <taxon>CS clade</taxon>
        <taxon>Chlamydomonadales</taxon>
        <taxon>Chlamydomonadales incertae sedis</taxon>
        <taxon>Edaphochlamys</taxon>
    </lineage>
</organism>
<sequence>MAAQTQRDAAERSYPPPADQQQEQSWNTQGAFEVPDEYEDDFEPDEDAAPVSSHFAAGGFGAPQGPLTQPQPGPSYGGTDGFRSLDSDPQQPTLAELEQLLNQTMAQLNMSVSNTAASPLPGSRLGSGSARAEGRIEPSHSNYQPAGPIDEGHEAQTPEPARDVRVPSNKDLAFGMGAHDGPFDISDIWAMESQPSASQPSASQVSHSEQGAYRDDDREVNSYAAAYSQQYAQSSADLQASLTFAPGQPHEGLPGPGPGRGGHPGAPQQPQQPQPRQQHPAGGPGHRPGRYPPGRQQADAARRQPVAQQHPRQRPVSAAQGTRQRPEAHQPQQQQQSLGGASGGASGSGSPSGGYGQRPRSAYGNVSPRYNQPPSWAQLPSGGASPRAGAGAAHGFPFRPAINQRSRELAERMWSGDRDKRLEQLSRPRNERLEERFQQIRQAKEAEELADCTFQPRTGRPPSTQRTRASTPVHERLFNVKPAWQQKRDEILREREQAALASCSFQPHCGTRAGSAPRRRPASAVAAGGGCGGQGGGGASAPYVPIHQRVADLLRSRNEKLAKAQLKAELDGGSVTFQPEVNRRSLALAAERQRQAPAELAELPAHERLYLLAQEQRQQQSARRSGAWDDLGSSYGDVSGARDQRGGGGGGPGAQGARPAGPVPAINPRSRALAESSDLPQDFLARQASGAYLAALGHEKRALYRSLLEESTCTFQPQLISSRGGSLTSSGIFGPGAGGGGGPGPGSSWSGSGSGGEGSTRARLDKLAYGDAQRSVALREALAEHHYGQFTFQPQINERSRQIGRRHSLAELYRDDERHAKLERLAAQADAARAAECTFAPAINRRSASLGRSRRRGSLMLASVDKHEQASKIRSSILMEAKALKEYEELKECTFTPAINRTAPKPAGPVPVPGLGRHLELKELARRKREAEEARKAEVWNLRPKSPGPPRGGPTVPQPFSFENRVLPWEIPKGQASVHQQQAAQQQQTKAITALKQQRQQQRKDADDRRSAQLQRIMLEAEAVHGQNLQAAGPAAGGPPAAAGGPRGGSVSLPGGGGPGAASRTLSLSAPGDSGAFHPPPPGAFRSPSDSYGGRGVLQGAHSYGGDSVAQPGAYRDVSGAGAGYGADASPLRDELRMRFH</sequence>
<feature type="compositionally biased region" description="Gly residues" evidence="1">
    <location>
        <begin position="340"/>
        <end position="356"/>
    </location>
</feature>
<feature type="region of interest" description="Disordered" evidence="1">
    <location>
        <begin position="1"/>
        <end position="97"/>
    </location>
</feature>
<feature type="region of interest" description="Disordered" evidence="1">
    <location>
        <begin position="451"/>
        <end position="473"/>
    </location>
</feature>
<feature type="compositionally biased region" description="Gly residues" evidence="1">
    <location>
        <begin position="733"/>
        <end position="745"/>
    </location>
</feature>
<feature type="compositionally biased region" description="Basic and acidic residues" evidence="1">
    <location>
        <begin position="926"/>
        <end position="938"/>
    </location>
</feature>
<feature type="region of interest" description="Disordered" evidence="1">
    <location>
        <begin position="926"/>
        <end position="961"/>
    </location>
</feature>
<evidence type="ECO:0000313" key="2">
    <source>
        <dbReference type="EMBL" id="KAG2497455.1"/>
    </source>
</evidence>
<proteinExistence type="predicted"/>
<evidence type="ECO:0000313" key="3">
    <source>
        <dbReference type="Proteomes" id="UP000612055"/>
    </source>
</evidence>
<feature type="compositionally biased region" description="Low complexity" evidence="1">
    <location>
        <begin position="117"/>
        <end position="131"/>
    </location>
</feature>
<dbReference type="EMBL" id="JAEHOE010000014">
    <property type="protein sequence ID" value="KAG2497455.1"/>
    <property type="molecule type" value="Genomic_DNA"/>
</dbReference>
<feature type="compositionally biased region" description="Low complexity" evidence="1">
    <location>
        <begin position="1031"/>
        <end position="1053"/>
    </location>
</feature>
<feature type="compositionally biased region" description="Acidic residues" evidence="1">
    <location>
        <begin position="34"/>
        <end position="48"/>
    </location>
</feature>
<dbReference type="PANTHER" id="PTHR37028">
    <property type="entry name" value="UNNAMED PRODUCT-RELATED"/>
    <property type="match status" value="1"/>
</dbReference>
<feature type="compositionally biased region" description="Low complexity" evidence="1">
    <location>
        <begin position="330"/>
        <end position="339"/>
    </location>
</feature>
<feature type="region of interest" description="Disordered" evidence="1">
    <location>
        <begin position="1030"/>
        <end position="1141"/>
    </location>
</feature>
<feature type="compositionally biased region" description="Low complexity" evidence="1">
    <location>
        <begin position="265"/>
        <end position="281"/>
    </location>
</feature>
<feature type="compositionally biased region" description="Low complexity" evidence="1">
    <location>
        <begin position="49"/>
        <end position="70"/>
    </location>
</feature>
<dbReference type="OrthoDB" id="78067at2759"/>
<accession>A0A836C243</accession>
<feature type="compositionally biased region" description="Basic and acidic residues" evidence="1">
    <location>
        <begin position="1131"/>
        <end position="1141"/>
    </location>
</feature>
<feature type="region of interest" description="Disordered" evidence="1">
    <location>
        <begin position="511"/>
        <end position="538"/>
    </location>
</feature>
<feature type="region of interest" description="Disordered" evidence="1">
    <location>
        <begin position="621"/>
        <end position="674"/>
    </location>
</feature>
<name>A0A836C243_9CHLO</name>
<feature type="compositionally biased region" description="Low complexity" evidence="1">
    <location>
        <begin position="380"/>
        <end position="395"/>
    </location>
</feature>
<feature type="compositionally biased region" description="Gly residues" evidence="1">
    <location>
        <begin position="527"/>
        <end position="538"/>
    </location>
</feature>
<evidence type="ECO:0000256" key="1">
    <source>
        <dbReference type="SAM" id="MobiDB-lite"/>
    </source>
</evidence>
<gene>
    <name evidence="2" type="ORF">HYH03_004610</name>
</gene>
<feature type="compositionally biased region" description="Low complexity" evidence="1">
    <location>
        <begin position="980"/>
        <end position="1000"/>
    </location>
</feature>
<feature type="compositionally biased region" description="Polar residues" evidence="1">
    <location>
        <begin position="461"/>
        <end position="470"/>
    </location>
</feature>
<feature type="compositionally biased region" description="Basic and acidic residues" evidence="1">
    <location>
        <begin position="150"/>
        <end position="165"/>
    </location>
</feature>